<reference evidence="6 7" key="1">
    <citation type="submission" date="2019-08" db="EMBL/GenBank/DDBJ databases">
        <title>Complete genome sequence of Candidatus Uab amorphum.</title>
        <authorList>
            <person name="Shiratori T."/>
            <person name="Suzuki S."/>
            <person name="Kakizawa Y."/>
            <person name="Ishida K."/>
        </authorList>
    </citation>
    <scope>NUCLEOTIDE SEQUENCE [LARGE SCALE GENOMIC DNA]</scope>
    <source>
        <strain evidence="6 7">SRT547</strain>
    </source>
</reference>
<keyword evidence="3 5" id="KW-1133">Transmembrane helix</keyword>
<evidence type="ECO:0000256" key="5">
    <source>
        <dbReference type="SAM" id="Phobius"/>
    </source>
</evidence>
<organism evidence="6 7">
    <name type="scientific">Uabimicrobium amorphum</name>
    <dbReference type="NCBI Taxonomy" id="2596890"/>
    <lineage>
        <taxon>Bacteria</taxon>
        <taxon>Pseudomonadati</taxon>
        <taxon>Planctomycetota</taxon>
        <taxon>Candidatus Uabimicrobiia</taxon>
        <taxon>Candidatus Uabimicrobiales</taxon>
        <taxon>Candidatus Uabimicrobiaceae</taxon>
        <taxon>Candidatus Uabimicrobium</taxon>
    </lineage>
</organism>
<sequence>MDNKIIFLPLFAQVALTGMVWLWMYVTRLKEIYVKKINVQDLADSAAKRDLLKKVSGPSDNFINLFEMPVLFYVAIFVIYNTGIVSSLYITLAFCFVGLRFVHSAIQGTYNRIKHRFAFYLLSSLSLWTMWVIIIVEIVSTMEF</sequence>
<dbReference type="InterPro" id="IPR023352">
    <property type="entry name" value="MAPEG-like_dom_sf"/>
</dbReference>
<gene>
    <name evidence="6" type="ORF">UABAM_04332</name>
</gene>
<dbReference type="EMBL" id="AP019860">
    <property type="protein sequence ID" value="BBM85946.1"/>
    <property type="molecule type" value="Genomic_DNA"/>
</dbReference>
<dbReference type="GO" id="GO:0016020">
    <property type="term" value="C:membrane"/>
    <property type="evidence" value="ECO:0007669"/>
    <property type="project" value="UniProtKB-SubCell"/>
</dbReference>
<dbReference type="Gene3D" id="1.20.120.550">
    <property type="entry name" value="Membrane associated eicosanoid/glutathione metabolism-like domain"/>
    <property type="match status" value="1"/>
</dbReference>
<dbReference type="OrthoDB" id="328594at2"/>
<dbReference type="Proteomes" id="UP000326354">
    <property type="component" value="Chromosome"/>
</dbReference>
<evidence type="ECO:0000256" key="1">
    <source>
        <dbReference type="ARBA" id="ARBA00004370"/>
    </source>
</evidence>
<proteinExistence type="predicted"/>
<dbReference type="AlphaFoldDB" id="A0A5S9IQU4"/>
<evidence type="ECO:0000313" key="7">
    <source>
        <dbReference type="Proteomes" id="UP000326354"/>
    </source>
</evidence>
<evidence type="ECO:0000313" key="6">
    <source>
        <dbReference type="EMBL" id="BBM85946.1"/>
    </source>
</evidence>
<dbReference type="RefSeq" id="WP_151970029.1">
    <property type="nucleotide sequence ID" value="NZ_AP019860.1"/>
</dbReference>
<evidence type="ECO:0000256" key="3">
    <source>
        <dbReference type="ARBA" id="ARBA00022989"/>
    </source>
</evidence>
<feature type="transmembrane region" description="Helical" evidence="5">
    <location>
        <begin position="6"/>
        <end position="26"/>
    </location>
</feature>
<keyword evidence="4 5" id="KW-0472">Membrane</keyword>
<dbReference type="InterPro" id="IPR001129">
    <property type="entry name" value="Membr-assoc_MAPEG"/>
</dbReference>
<dbReference type="SUPFAM" id="SSF161084">
    <property type="entry name" value="MAPEG domain-like"/>
    <property type="match status" value="1"/>
</dbReference>
<dbReference type="KEGG" id="uam:UABAM_04332"/>
<name>A0A5S9IQU4_UABAM</name>
<keyword evidence="7" id="KW-1185">Reference proteome</keyword>
<keyword evidence="2 5" id="KW-0812">Transmembrane</keyword>
<evidence type="ECO:0000256" key="4">
    <source>
        <dbReference type="ARBA" id="ARBA00023136"/>
    </source>
</evidence>
<feature type="transmembrane region" description="Helical" evidence="5">
    <location>
        <begin position="118"/>
        <end position="139"/>
    </location>
</feature>
<protein>
    <submittedName>
        <fullName evidence="6">Membrane protein</fullName>
    </submittedName>
</protein>
<dbReference type="Pfam" id="PF01124">
    <property type="entry name" value="MAPEG"/>
    <property type="match status" value="1"/>
</dbReference>
<accession>A0A5S9IQU4</accession>
<comment type="subcellular location">
    <subcellularLocation>
        <location evidence="1">Membrane</location>
    </subcellularLocation>
</comment>
<evidence type="ECO:0000256" key="2">
    <source>
        <dbReference type="ARBA" id="ARBA00022692"/>
    </source>
</evidence>